<feature type="region of interest" description="Disordered" evidence="1">
    <location>
        <begin position="16"/>
        <end position="42"/>
    </location>
</feature>
<dbReference type="OrthoDB" id="452891at2759"/>
<gene>
    <name evidence="2" type="ORF">SPIL2461_LOCUS22334</name>
</gene>
<evidence type="ECO:0000313" key="2">
    <source>
        <dbReference type="EMBL" id="CAE7763646.1"/>
    </source>
</evidence>
<evidence type="ECO:0000256" key="1">
    <source>
        <dbReference type="SAM" id="MobiDB-lite"/>
    </source>
</evidence>
<organism evidence="2 3">
    <name type="scientific">Symbiodinium pilosum</name>
    <name type="common">Dinoflagellate</name>
    <dbReference type="NCBI Taxonomy" id="2952"/>
    <lineage>
        <taxon>Eukaryota</taxon>
        <taxon>Sar</taxon>
        <taxon>Alveolata</taxon>
        <taxon>Dinophyceae</taxon>
        <taxon>Suessiales</taxon>
        <taxon>Symbiodiniaceae</taxon>
        <taxon>Symbiodinium</taxon>
    </lineage>
</organism>
<keyword evidence="3" id="KW-1185">Reference proteome</keyword>
<proteinExistence type="predicted"/>
<evidence type="ECO:0000313" key="3">
    <source>
        <dbReference type="Proteomes" id="UP000649617"/>
    </source>
</evidence>
<protein>
    <submittedName>
        <fullName evidence="2">Uncharacterized protein</fullName>
    </submittedName>
</protein>
<feature type="non-terminal residue" evidence="2">
    <location>
        <position position="1"/>
    </location>
</feature>
<comment type="caution">
    <text evidence="2">The sequence shown here is derived from an EMBL/GenBank/DDBJ whole genome shotgun (WGS) entry which is preliminary data.</text>
</comment>
<dbReference type="Proteomes" id="UP000649617">
    <property type="component" value="Unassembled WGS sequence"/>
</dbReference>
<accession>A0A812Y7Q8</accession>
<name>A0A812Y7Q8_SYMPI</name>
<dbReference type="EMBL" id="CAJNIZ010047176">
    <property type="protein sequence ID" value="CAE7763646.1"/>
    <property type="molecule type" value="Genomic_DNA"/>
</dbReference>
<sequence length="117" mass="12130">MAAFAVSYVSPSASTALRGAATTPAGQSNTSREPPVSSGVGSTLVGVGALSALAASTKRSRPSRGLRARGGDVVETLPTTEINYYKLDSINTTQILASMRCALKAMRTYFDGEKQAE</sequence>
<reference evidence="2" key="1">
    <citation type="submission" date="2021-02" db="EMBL/GenBank/DDBJ databases">
        <authorList>
            <person name="Dougan E. K."/>
            <person name="Rhodes N."/>
            <person name="Thang M."/>
            <person name="Chan C."/>
        </authorList>
    </citation>
    <scope>NUCLEOTIDE SEQUENCE</scope>
</reference>
<dbReference type="AlphaFoldDB" id="A0A812Y7Q8"/>